<evidence type="ECO:0000259" key="4">
    <source>
        <dbReference type="Pfam" id="PF06722"/>
    </source>
</evidence>
<dbReference type="EMBL" id="CP015163">
    <property type="protein sequence ID" value="AXB41419.1"/>
    <property type="molecule type" value="Genomic_DNA"/>
</dbReference>
<evidence type="ECO:0000256" key="1">
    <source>
        <dbReference type="ARBA" id="ARBA00006962"/>
    </source>
</evidence>
<keyword evidence="3" id="KW-0808">Transferase</keyword>
<gene>
    <name evidence="6" type="ORF">A4R43_01835</name>
</gene>
<dbReference type="GO" id="GO:0017000">
    <property type="term" value="P:antibiotic biosynthetic process"/>
    <property type="evidence" value="ECO:0007669"/>
    <property type="project" value="UniProtKB-ARBA"/>
</dbReference>
<dbReference type="Gene3D" id="3.40.50.2000">
    <property type="entry name" value="Glycogen Phosphorylase B"/>
    <property type="match status" value="2"/>
</dbReference>
<evidence type="ECO:0000313" key="6">
    <source>
        <dbReference type="EMBL" id="AXB41419.1"/>
    </source>
</evidence>
<dbReference type="PANTHER" id="PTHR48050">
    <property type="entry name" value="STEROL 3-BETA-GLUCOSYLTRANSFERASE"/>
    <property type="match status" value="1"/>
</dbReference>
<dbReference type="OrthoDB" id="5488434at2"/>
<feature type="domain" description="Erythromycin biosynthesis protein CIII-like C-terminal" evidence="4">
    <location>
        <begin position="366"/>
        <end position="437"/>
    </location>
</feature>
<feature type="domain" description="Erythromycin biosynthesis protein CIII-like C-terminal" evidence="4">
    <location>
        <begin position="274"/>
        <end position="344"/>
    </location>
</feature>
<dbReference type="AlphaFoldDB" id="A0A344L045"/>
<dbReference type="RefSeq" id="WP_113690674.1">
    <property type="nucleotide sequence ID" value="NZ_CP015163.1"/>
</dbReference>
<sequence>MRVLVTGFPHVTHLNHLIPHAQALQAEGHEVVVACPPGAEEQIVAAGLPAIKTGEPEPHSLQNWAKYGLLPSPEEMEELAAKLDLSGDERDNWDAYYQFFLFSARYYLPPEPREDIDNLIAFAKQWQPDLVLWESWFPCGGVVAKAAGAASGRVLNGPDYGGWAIEKFAERVAEGHETPVNPLEISLRALADRHGVEVDDTVLLGHFTIDAIPSVSMRLSRNISTVPVRWVPFNGGAVLPEWLHERPQRPRVALTVGVSTRAYHEGVDLIPKIFEAIDGLDIEVVGTFNDNQLVGAPPVPANLRVVDYVPLTSLLPTCVAAIHHGGSGSFVATLAAGIPHVIADTEEPQRMVFSGEGESISVTVTERSVDAWLTARLVKETGAGVQINRITQSAAEIREALLAVLNDPSYAEAAKSLHDAWLARPTPAGIIPELEKLTEFHRSAR</sequence>
<dbReference type="GO" id="GO:0016758">
    <property type="term" value="F:hexosyltransferase activity"/>
    <property type="evidence" value="ECO:0007669"/>
    <property type="project" value="UniProtKB-ARBA"/>
</dbReference>
<dbReference type="Proteomes" id="UP000250434">
    <property type="component" value="Chromosome"/>
</dbReference>
<feature type="domain" description="Erythromycin biosynthesis protein CIII-like N-terminal" evidence="5">
    <location>
        <begin position="22"/>
        <end position="257"/>
    </location>
</feature>
<organism evidence="6 7">
    <name type="scientific">Amycolatopsis albispora</name>
    <dbReference type="NCBI Taxonomy" id="1804986"/>
    <lineage>
        <taxon>Bacteria</taxon>
        <taxon>Bacillati</taxon>
        <taxon>Actinomycetota</taxon>
        <taxon>Actinomycetes</taxon>
        <taxon>Pseudonocardiales</taxon>
        <taxon>Pseudonocardiaceae</taxon>
        <taxon>Amycolatopsis</taxon>
    </lineage>
</organism>
<dbReference type="CDD" id="cd03784">
    <property type="entry name" value="GT1_Gtf-like"/>
    <property type="match status" value="1"/>
</dbReference>
<evidence type="ECO:0000256" key="3">
    <source>
        <dbReference type="ARBA" id="ARBA00022679"/>
    </source>
</evidence>
<dbReference type="InterPro" id="IPR048284">
    <property type="entry name" value="EryCIII-like_N"/>
</dbReference>
<keyword evidence="2" id="KW-0328">Glycosyltransferase</keyword>
<dbReference type="GO" id="GO:0008194">
    <property type="term" value="F:UDP-glycosyltransferase activity"/>
    <property type="evidence" value="ECO:0007669"/>
    <property type="project" value="InterPro"/>
</dbReference>
<keyword evidence="7" id="KW-1185">Reference proteome</keyword>
<dbReference type="Pfam" id="PF21036">
    <property type="entry name" value="EryCIII-like_N"/>
    <property type="match status" value="1"/>
</dbReference>
<evidence type="ECO:0000256" key="2">
    <source>
        <dbReference type="ARBA" id="ARBA00022676"/>
    </source>
</evidence>
<dbReference type="Pfam" id="PF06722">
    <property type="entry name" value="EryCIII-like_C"/>
    <property type="match status" value="2"/>
</dbReference>
<dbReference type="PANTHER" id="PTHR48050:SF13">
    <property type="entry name" value="STEROL 3-BETA-GLUCOSYLTRANSFERASE UGT80A2"/>
    <property type="match status" value="1"/>
</dbReference>
<dbReference type="KEGG" id="aab:A4R43_01835"/>
<protein>
    <submittedName>
        <fullName evidence="6">Uncharacterized protein</fullName>
    </submittedName>
</protein>
<dbReference type="InterPro" id="IPR010610">
    <property type="entry name" value="EryCIII-like_C"/>
</dbReference>
<reference evidence="6 7" key="1">
    <citation type="submission" date="2016-04" db="EMBL/GenBank/DDBJ databases">
        <title>Complete genome sequence and analysis of deep-sea sediment isolate, Amycolatopsis sp. WP1.</title>
        <authorList>
            <person name="Wang H."/>
            <person name="Chen S."/>
            <person name="Wu Q."/>
        </authorList>
    </citation>
    <scope>NUCLEOTIDE SEQUENCE [LARGE SCALE GENOMIC DNA]</scope>
    <source>
        <strain evidence="6 7">WP1</strain>
    </source>
</reference>
<dbReference type="SUPFAM" id="SSF53756">
    <property type="entry name" value="UDP-Glycosyltransferase/glycogen phosphorylase"/>
    <property type="match status" value="1"/>
</dbReference>
<dbReference type="InterPro" id="IPR050426">
    <property type="entry name" value="Glycosyltransferase_28"/>
</dbReference>
<evidence type="ECO:0000313" key="7">
    <source>
        <dbReference type="Proteomes" id="UP000250434"/>
    </source>
</evidence>
<evidence type="ECO:0000259" key="5">
    <source>
        <dbReference type="Pfam" id="PF21036"/>
    </source>
</evidence>
<name>A0A344L045_9PSEU</name>
<proteinExistence type="inferred from homology"/>
<comment type="similarity">
    <text evidence="1">Belongs to the glycosyltransferase 28 family.</text>
</comment>
<dbReference type="InterPro" id="IPR002213">
    <property type="entry name" value="UDP_glucos_trans"/>
</dbReference>
<accession>A0A344L045</accession>